<dbReference type="EMBL" id="CP036269">
    <property type="protein sequence ID" value="QDT42804.1"/>
    <property type="molecule type" value="Genomic_DNA"/>
</dbReference>
<name>A0A517RG09_9PLAN</name>
<dbReference type="Gene3D" id="1.25.40.290">
    <property type="entry name" value="ARM repeat domains"/>
    <property type="match status" value="1"/>
</dbReference>
<evidence type="ECO:0000313" key="1">
    <source>
        <dbReference type="EMBL" id="QDT42804.1"/>
    </source>
</evidence>
<proteinExistence type="predicted"/>
<protein>
    <recommendedName>
        <fullName evidence="3">DNA alkylation repair enzyme</fullName>
    </recommendedName>
</protein>
<evidence type="ECO:0000313" key="2">
    <source>
        <dbReference type="Proteomes" id="UP000317171"/>
    </source>
</evidence>
<reference evidence="1 2" key="1">
    <citation type="submission" date="2019-02" db="EMBL/GenBank/DDBJ databases">
        <title>Deep-cultivation of Planctomycetes and their phenomic and genomic characterization uncovers novel biology.</title>
        <authorList>
            <person name="Wiegand S."/>
            <person name="Jogler M."/>
            <person name="Boedeker C."/>
            <person name="Pinto D."/>
            <person name="Vollmers J."/>
            <person name="Rivas-Marin E."/>
            <person name="Kohn T."/>
            <person name="Peeters S.H."/>
            <person name="Heuer A."/>
            <person name="Rast P."/>
            <person name="Oberbeckmann S."/>
            <person name="Bunk B."/>
            <person name="Jeske O."/>
            <person name="Meyerdierks A."/>
            <person name="Storesund J.E."/>
            <person name="Kallscheuer N."/>
            <person name="Luecker S."/>
            <person name="Lage O.M."/>
            <person name="Pohl T."/>
            <person name="Merkel B.J."/>
            <person name="Hornburger P."/>
            <person name="Mueller R.-W."/>
            <person name="Bruemmer F."/>
            <person name="Labrenz M."/>
            <person name="Spormann A.M."/>
            <person name="Op den Camp H."/>
            <person name="Overmann J."/>
            <person name="Amann R."/>
            <person name="Jetten M.S.M."/>
            <person name="Mascher T."/>
            <person name="Medema M.H."/>
            <person name="Devos D.P."/>
            <person name="Kaster A.-K."/>
            <person name="Ovreas L."/>
            <person name="Rohde M."/>
            <person name="Galperin M.Y."/>
            <person name="Jogler C."/>
        </authorList>
    </citation>
    <scope>NUCLEOTIDE SEQUENCE [LARGE SCALE GENOMIC DNA]</scope>
    <source>
        <strain evidence="1 2">Pan241w</strain>
    </source>
</reference>
<keyword evidence="2" id="KW-1185">Reference proteome</keyword>
<evidence type="ECO:0008006" key="3">
    <source>
        <dbReference type="Google" id="ProtNLM"/>
    </source>
</evidence>
<dbReference type="AlphaFoldDB" id="A0A517RG09"/>
<dbReference type="Proteomes" id="UP000317171">
    <property type="component" value="Chromosome"/>
</dbReference>
<dbReference type="Pfam" id="PF08713">
    <property type="entry name" value="DNA_alkylation"/>
    <property type="match status" value="1"/>
</dbReference>
<sequence>MIGPPFTLRGGPFFFTTIHPFYLRLKQPVIMAKLLKDHFDRNYLSRLADELRKHEPAFPKRKMLSFVFDTEWEQRELKQRMRHISHAMREYLPADYEVALKILIQAAPQFGGFEAMFFPDFVEVYGLDEWDLSLPALEHFTEYSSSEFAVRPFILQDQKRMMRQMKRWAASKNHHVRRLASEGSRPRLPWAMALPEFKKDPAPTLPLLEKLKADPSEYVRRSVANHLNDISKDHPELVVDIAQKWIKGSPETQWIVKHACRTLLKQGKPEVLALFGYQAPVDVCVRNFEITPTGVAWGKEVQFEFELVSPSGELGLLRVEYAIDFVRQKGAASRKVFKISEGPISQNSRCYSRRHSFKPISTRKYYPGWHQITIIVNGQEMVDGQFELQE</sequence>
<accession>A0A517RG09</accession>
<gene>
    <name evidence="1" type="ORF">Pan241w_28930</name>
</gene>
<dbReference type="KEGG" id="gaz:Pan241w_28930"/>
<organism evidence="1 2">
    <name type="scientific">Gimesia alba</name>
    <dbReference type="NCBI Taxonomy" id="2527973"/>
    <lineage>
        <taxon>Bacteria</taxon>
        <taxon>Pseudomonadati</taxon>
        <taxon>Planctomycetota</taxon>
        <taxon>Planctomycetia</taxon>
        <taxon>Planctomycetales</taxon>
        <taxon>Planctomycetaceae</taxon>
        <taxon>Gimesia</taxon>
    </lineage>
</organism>
<dbReference type="SUPFAM" id="SSF48371">
    <property type="entry name" value="ARM repeat"/>
    <property type="match status" value="1"/>
</dbReference>
<dbReference type="InterPro" id="IPR014825">
    <property type="entry name" value="DNA_alkylation"/>
</dbReference>
<dbReference type="InterPro" id="IPR016024">
    <property type="entry name" value="ARM-type_fold"/>
</dbReference>